<sequence>MTELFDFISTNTTIYKLIIALLGVIIISVIVRIMKKTLTRYVKDQNNWYKTRKATNIFGFILAAIFLAILYSDMLGGITVVLGVASAGIAFSLREVIASIAGWLTILVGGMFKTGDRVQLGGVTGDVIDLGVLRTTVMETGQWVDADLYSGRIVKIANSFVFTQPVYNYSTDFPFLWDEITLPIKFGSDYTVTRELIRQVAIDQLGDYSQQTKEHWDYMVRKFIIEDATTEPMVTLTVNDNWVEFTLRYIVEYKARRSTKDTLFTNILKKIEAQPEKVQLASATFEVVSTPPVDVNIKNKPDTIDKN</sequence>
<feature type="domain" description="Mechanosensitive ion channel MscS" evidence="6">
    <location>
        <begin position="96"/>
        <end position="170"/>
    </location>
</feature>
<feature type="transmembrane region" description="Helical" evidence="5">
    <location>
        <begin position="14"/>
        <end position="33"/>
    </location>
</feature>
<dbReference type="Pfam" id="PF00924">
    <property type="entry name" value="MS_channel_2nd"/>
    <property type="match status" value="1"/>
</dbReference>
<dbReference type="OrthoDB" id="9809206at2"/>
<keyword evidence="3 5" id="KW-1133">Transmembrane helix</keyword>
<evidence type="ECO:0000313" key="7">
    <source>
        <dbReference type="EMBL" id="RKL67414.1"/>
    </source>
</evidence>
<organism evidence="7 8">
    <name type="scientific">Salipaludibacillus neizhouensis</name>
    <dbReference type="NCBI Taxonomy" id="885475"/>
    <lineage>
        <taxon>Bacteria</taxon>
        <taxon>Bacillati</taxon>
        <taxon>Bacillota</taxon>
        <taxon>Bacilli</taxon>
        <taxon>Bacillales</taxon>
        <taxon>Bacillaceae</taxon>
    </lineage>
</organism>
<evidence type="ECO:0000256" key="5">
    <source>
        <dbReference type="SAM" id="Phobius"/>
    </source>
</evidence>
<dbReference type="GO" id="GO:0055085">
    <property type="term" value="P:transmembrane transport"/>
    <property type="evidence" value="ECO:0007669"/>
    <property type="project" value="InterPro"/>
</dbReference>
<comment type="subcellular location">
    <subcellularLocation>
        <location evidence="1">Membrane</location>
    </subcellularLocation>
</comment>
<dbReference type="InterPro" id="IPR023408">
    <property type="entry name" value="MscS_beta-dom_sf"/>
</dbReference>
<dbReference type="AlphaFoldDB" id="A0A3A9K2P1"/>
<feature type="transmembrane region" description="Helical" evidence="5">
    <location>
        <begin position="54"/>
        <end position="72"/>
    </location>
</feature>
<dbReference type="PANTHER" id="PTHR30566">
    <property type="entry name" value="YNAI-RELATED MECHANOSENSITIVE ION CHANNEL"/>
    <property type="match status" value="1"/>
</dbReference>
<evidence type="ECO:0000256" key="1">
    <source>
        <dbReference type="ARBA" id="ARBA00004370"/>
    </source>
</evidence>
<dbReference type="GO" id="GO:0016020">
    <property type="term" value="C:membrane"/>
    <property type="evidence" value="ECO:0007669"/>
    <property type="project" value="UniProtKB-SubCell"/>
</dbReference>
<dbReference type="Gene3D" id="2.30.30.60">
    <property type="match status" value="1"/>
</dbReference>
<keyword evidence="8" id="KW-1185">Reference proteome</keyword>
<accession>A0A3A9K2P1</accession>
<dbReference type="RefSeq" id="WP_110935423.1">
    <property type="nucleotide sequence ID" value="NZ_KZ614146.1"/>
</dbReference>
<dbReference type="EMBL" id="PDOE01000003">
    <property type="protein sequence ID" value="RKL67414.1"/>
    <property type="molecule type" value="Genomic_DNA"/>
</dbReference>
<reference evidence="7 8" key="1">
    <citation type="submission" date="2017-10" db="EMBL/GenBank/DDBJ databases">
        <title>Bacillus sp. nov., a halophilic bacterium isolated from a Keqin Lake.</title>
        <authorList>
            <person name="Wang H."/>
        </authorList>
    </citation>
    <scope>NUCLEOTIDE SEQUENCE [LARGE SCALE GENOMIC DNA]</scope>
    <source>
        <strain evidence="7 8">KCTC 13187</strain>
    </source>
</reference>
<evidence type="ECO:0000256" key="3">
    <source>
        <dbReference type="ARBA" id="ARBA00022989"/>
    </source>
</evidence>
<keyword evidence="2 5" id="KW-0812">Transmembrane</keyword>
<feature type="transmembrane region" description="Helical" evidence="5">
    <location>
        <begin position="78"/>
        <end position="108"/>
    </location>
</feature>
<evidence type="ECO:0000256" key="2">
    <source>
        <dbReference type="ARBA" id="ARBA00022692"/>
    </source>
</evidence>
<proteinExistence type="predicted"/>
<dbReference type="Proteomes" id="UP000281498">
    <property type="component" value="Unassembled WGS sequence"/>
</dbReference>
<evidence type="ECO:0000256" key="4">
    <source>
        <dbReference type="ARBA" id="ARBA00023136"/>
    </source>
</evidence>
<evidence type="ECO:0000259" key="6">
    <source>
        <dbReference type="Pfam" id="PF00924"/>
    </source>
</evidence>
<gene>
    <name evidence="7" type="ORF">CR203_08615</name>
</gene>
<evidence type="ECO:0000313" key="8">
    <source>
        <dbReference type="Proteomes" id="UP000281498"/>
    </source>
</evidence>
<name>A0A3A9K2P1_9BACI</name>
<dbReference type="PANTHER" id="PTHR30566:SF5">
    <property type="entry name" value="MECHANOSENSITIVE ION CHANNEL PROTEIN 1, MITOCHONDRIAL-RELATED"/>
    <property type="match status" value="1"/>
</dbReference>
<protein>
    <submittedName>
        <fullName evidence="7">Transporter</fullName>
    </submittedName>
</protein>
<keyword evidence="4 5" id="KW-0472">Membrane</keyword>
<comment type="caution">
    <text evidence="7">The sequence shown here is derived from an EMBL/GenBank/DDBJ whole genome shotgun (WGS) entry which is preliminary data.</text>
</comment>
<dbReference type="SUPFAM" id="SSF50182">
    <property type="entry name" value="Sm-like ribonucleoproteins"/>
    <property type="match status" value="1"/>
</dbReference>
<dbReference type="InterPro" id="IPR006685">
    <property type="entry name" value="MscS_channel_2nd"/>
</dbReference>
<dbReference type="InterPro" id="IPR010920">
    <property type="entry name" value="LSM_dom_sf"/>
</dbReference>